<proteinExistence type="predicted"/>
<reference evidence="1" key="1">
    <citation type="submission" date="2015-04" db="UniProtKB">
        <authorList>
            <consortium name="EnsemblPlants"/>
        </authorList>
    </citation>
    <scope>IDENTIFICATION</scope>
    <source>
        <strain evidence="1">SL10</strain>
    </source>
</reference>
<dbReference type="Gramene" id="ONIVA10G07710.1">
    <property type="protein sequence ID" value="ONIVA10G07710.1"/>
    <property type="gene ID" value="ONIVA10G07710"/>
</dbReference>
<keyword evidence="2" id="KW-1185">Reference proteome</keyword>
<protein>
    <submittedName>
        <fullName evidence="1">Uncharacterized protein</fullName>
    </submittedName>
</protein>
<dbReference type="Gramene" id="ONIVA10G07710.2">
    <property type="protein sequence ID" value="ONIVA10G07710.2"/>
    <property type="gene ID" value="ONIVA10G07710"/>
</dbReference>
<dbReference type="EnsemblPlants" id="ONIVA10G07710.1">
    <property type="protein sequence ID" value="ONIVA10G07710.1"/>
    <property type="gene ID" value="ONIVA10G07710"/>
</dbReference>
<sequence length="27" mass="3009">MTQVFCSDNIIQCIVAKVKRDQSSGHT</sequence>
<name>A0A0E0IRG1_ORYNI</name>
<reference evidence="1" key="2">
    <citation type="submission" date="2018-04" db="EMBL/GenBank/DDBJ databases">
        <title>OnivRS2 (Oryza nivara Reference Sequence Version 2).</title>
        <authorList>
            <person name="Zhang J."/>
            <person name="Kudrna D."/>
            <person name="Lee S."/>
            <person name="Talag J."/>
            <person name="Rajasekar S."/>
            <person name="Welchert J."/>
            <person name="Hsing Y.-I."/>
            <person name="Wing R.A."/>
        </authorList>
    </citation>
    <scope>NUCLEOTIDE SEQUENCE [LARGE SCALE GENOMIC DNA]</scope>
</reference>
<dbReference type="AlphaFoldDB" id="A0A0E0IRG1"/>
<evidence type="ECO:0000313" key="1">
    <source>
        <dbReference type="EnsemblPlants" id="ONIVA10G07710.1"/>
    </source>
</evidence>
<dbReference type="HOGENOM" id="CLU_3415570_0_0_1"/>
<organism evidence="1">
    <name type="scientific">Oryza nivara</name>
    <name type="common">Indian wild rice</name>
    <name type="synonym">Oryza sativa f. spontanea</name>
    <dbReference type="NCBI Taxonomy" id="4536"/>
    <lineage>
        <taxon>Eukaryota</taxon>
        <taxon>Viridiplantae</taxon>
        <taxon>Streptophyta</taxon>
        <taxon>Embryophyta</taxon>
        <taxon>Tracheophyta</taxon>
        <taxon>Spermatophyta</taxon>
        <taxon>Magnoliopsida</taxon>
        <taxon>Liliopsida</taxon>
        <taxon>Poales</taxon>
        <taxon>Poaceae</taxon>
        <taxon>BOP clade</taxon>
        <taxon>Oryzoideae</taxon>
        <taxon>Oryzeae</taxon>
        <taxon>Oryzinae</taxon>
        <taxon>Oryza</taxon>
    </lineage>
</organism>
<dbReference type="Proteomes" id="UP000006591">
    <property type="component" value="Chromosome 10"/>
</dbReference>
<accession>A0A0E0IRG1</accession>
<dbReference type="EnsemblPlants" id="ONIVA10G07710.2">
    <property type="protein sequence ID" value="ONIVA10G07710.2"/>
    <property type="gene ID" value="ONIVA10G07710"/>
</dbReference>
<evidence type="ECO:0000313" key="2">
    <source>
        <dbReference type="Proteomes" id="UP000006591"/>
    </source>
</evidence>